<evidence type="ECO:0000313" key="2">
    <source>
        <dbReference type="Proteomes" id="UP000594014"/>
    </source>
</evidence>
<organism evidence="1 2">
    <name type="scientific">Anoxybacterium hadale</name>
    <dbReference type="NCBI Taxonomy" id="3408580"/>
    <lineage>
        <taxon>Bacteria</taxon>
        <taxon>Bacillati</taxon>
        <taxon>Bacillota</taxon>
        <taxon>Clostridia</taxon>
        <taxon>Peptostreptococcales</taxon>
        <taxon>Anaerovoracaceae</taxon>
        <taxon>Anoxybacterium</taxon>
    </lineage>
</organism>
<sequence>MSLRVKAQHFGSALSRMVIPNLGAFLAWGILTAVGVAIGNEMIKSFISPMLVYMLPILIAVAAGKMVYDYRGSVVGVVATMGVIIGSGIPMFLGAMIMAPIAAYILKKFDEKVEGKIPMGFELLINNFTAGVIGSVIAIIGYVAVAPAIESLTGVMAGAVDVMVENRLLPLTAIFIEPAKILFLNNAIGQGILTPIGSTQLASAGKSILFLLESNPGPGFGVLAAYMLFGKGGSKGSAYGASVIHLFGGIHEIYFPFILMNPILVLPLILGGMTGTLLFTIFNVGLIGVASPGSILAISMMAAPGDRLQIIISIMAAAAVSFAFAAPLVKRAKNNDQQLQDAAKEMERLKGKKSRVSSVFEVRSDTFDFSKVTRIAYACDAGLGSSAMGANVLQKKITKAGIETIKVFHISVSDLPTDCQVIVTHQSLVERVREKQPDAYLISITDYLKAPEYDQLIDSLQVAENQ</sequence>
<reference evidence="1" key="1">
    <citation type="submission" date="2019-08" db="EMBL/GenBank/DDBJ databases">
        <title>Genome sequence of Clostridiales bacterium MT110.</title>
        <authorList>
            <person name="Cao J."/>
        </authorList>
    </citation>
    <scope>NUCLEOTIDE SEQUENCE</scope>
    <source>
        <strain evidence="1">MT110</strain>
    </source>
</reference>
<accession>A0ACD1AI72</accession>
<dbReference type="EMBL" id="CP042469">
    <property type="protein sequence ID" value="QOX65998.1"/>
    <property type="molecule type" value="Genomic_DNA"/>
</dbReference>
<protein>
    <submittedName>
        <fullName evidence="1">PTS mannitol transporter subunit IICB</fullName>
    </submittedName>
</protein>
<gene>
    <name evidence="1" type="ORF">FRZ06_17460</name>
</gene>
<keyword evidence="2" id="KW-1185">Reference proteome</keyword>
<name>A0ACD1AI72_9FIRM</name>
<dbReference type="Proteomes" id="UP000594014">
    <property type="component" value="Chromosome"/>
</dbReference>
<evidence type="ECO:0000313" key="1">
    <source>
        <dbReference type="EMBL" id="QOX65998.1"/>
    </source>
</evidence>
<proteinExistence type="predicted"/>